<dbReference type="EMBL" id="BGZK01000206">
    <property type="protein sequence ID" value="GBP28388.1"/>
    <property type="molecule type" value="Genomic_DNA"/>
</dbReference>
<gene>
    <name evidence="1" type="ORF">EVAR_102960_1</name>
</gene>
<keyword evidence="2" id="KW-1185">Reference proteome</keyword>
<protein>
    <submittedName>
        <fullName evidence="1">Uncharacterized protein</fullName>
    </submittedName>
</protein>
<name>A0A4C1UPM2_EUMVA</name>
<accession>A0A4C1UPM2</accession>
<organism evidence="1 2">
    <name type="scientific">Eumeta variegata</name>
    <name type="common">Bagworm moth</name>
    <name type="synonym">Eumeta japonica</name>
    <dbReference type="NCBI Taxonomy" id="151549"/>
    <lineage>
        <taxon>Eukaryota</taxon>
        <taxon>Metazoa</taxon>
        <taxon>Ecdysozoa</taxon>
        <taxon>Arthropoda</taxon>
        <taxon>Hexapoda</taxon>
        <taxon>Insecta</taxon>
        <taxon>Pterygota</taxon>
        <taxon>Neoptera</taxon>
        <taxon>Endopterygota</taxon>
        <taxon>Lepidoptera</taxon>
        <taxon>Glossata</taxon>
        <taxon>Ditrysia</taxon>
        <taxon>Tineoidea</taxon>
        <taxon>Psychidae</taxon>
        <taxon>Oiketicinae</taxon>
        <taxon>Eumeta</taxon>
    </lineage>
</organism>
<proteinExistence type="predicted"/>
<evidence type="ECO:0000313" key="1">
    <source>
        <dbReference type="EMBL" id="GBP28388.1"/>
    </source>
</evidence>
<comment type="caution">
    <text evidence="1">The sequence shown here is derived from an EMBL/GenBank/DDBJ whole genome shotgun (WGS) entry which is preliminary data.</text>
</comment>
<reference evidence="1 2" key="1">
    <citation type="journal article" date="2019" name="Commun. Biol.">
        <title>The bagworm genome reveals a unique fibroin gene that provides high tensile strength.</title>
        <authorList>
            <person name="Kono N."/>
            <person name="Nakamura H."/>
            <person name="Ohtoshi R."/>
            <person name="Tomita M."/>
            <person name="Numata K."/>
            <person name="Arakawa K."/>
        </authorList>
    </citation>
    <scope>NUCLEOTIDE SEQUENCE [LARGE SCALE GENOMIC DNA]</scope>
</reference>
<evidence type="ECO:0000313" key="2">
    <source>
        <dbReference type="Proteomes" id="UP000299102"/>
    </source>
</evidence>
<sequence length="157" mass="17981">MVKSIGFRPKGTTKRDSERGRIDPRVFSLSVIKPYIKQLVATYRTMWWSSRALDPHRVSVKGFRCEGLDHEQKDCERGCVNLEKAVSFPPRRPISVGVSLRHEFTKHRVPEFCSTPTPPQRSEHYVAELFTLNRSLVSKDAERSRPVNDVTRPSTSG</sequence>
<dbReference type="Proteomes" id="UP000299102">
    <property type="component" value="Unassembled WGS sequence"/>
</dbReference>
<dbReference type="AlphaFoldDB" id="A0A4C1UPM2"/>